<name>A0A840SQE7_9RHOB</name>
<dbReference type="GO" id="GO:0005829">
    <property type="term" value="C:cytosol"/>
    <property type="evidence" value="ECO:0007669"/>
    <property type="project" value="TreeGrafter"/>
</dbReference>
<dbReference type="PANTHER" id="PTHR11365:SF23">
    <property type="entry name" value="HYPOTHETICAL 5-OXOPROLINASE (EUROFUNG)-RELATED"/>
    <property type="match status" value="1"/>
</dbReference>
<dbReference type="PANTHER" id="PTHR11365">
    <property type="entry name" value="5-OXOPROLINASE RELATED"/>
    <property type="match status" value="1"/>
</dbReference>
<dbReference type="GO" id="GO:0006749">
    <property type="term" value="P:glutathione metabolic process"/>
    <property type="evidence" value="ECO:0007669"/>
    <property type="project" value="TreeGrafter"/>
</dbReference>
<organism evidence="2 3">
    <name type="scientific">Amaricoccus macauensis</name>
    <dbReference type="NCBI Taxonomy" id="57001"/>
    <lineage>
        <taxon>Bacteria</taxon>
        <taxon>Pseudomonadati</taxon>
        <taxon>Pseudomonadota</taxon>
        <taxon>Alphaproteobacteria</taxon>
        <taxon>Rhodobacterales</taxon>
        <taxon>Paracoccaceae</taxon>
        <taxon>Amaricoccus</taxon>
    </lineage>
</organism>
<evidence type="ECO:0000313" key="2">
    <source>
        <dbReference type="EMBL" id="MBB5224277.1"/>
    </source>
</evidence>
<evidence type="ECO:0000313" key="3">
    <source>
        <dbReference type="Proteomes" id="UP000549457"/>
    </source>
</evidence>
<sequence>MTTTRTAQMRYIGQTYEVETDIPSGDLRAEQIPEIANAFHAAHQREYGVSDEQFQIALVALGVTATGTLQSPPEYDFGEAMESAPRRSRDVYFDGKWYDSGLYDGSRLAPGAEIEGPAVIEYLDSIAVVPPACHASMDRRGNLVVSVAQ</sequence>
<dbReference type="EMBL" id="JACHFM010000006">
    <property type="protein sequence ID" value="MBB5224277.1"/>
    <property type="molecule type" value="Genomic_DNA"/>
</dbReference>
<keyword evidence="3" id="KW-1185">Reference proteome</keyword>
<dbReference type="InterPro" id="IPR049517">
    <property type="entry name" value="ACX-like_C"/>
</dbReference>
<comment type="caution">
    <text evidence="2">The sequence shown here is derived from an EMBL/GenBank/DDBJ whole genome shotgun (WGS) entry which is preliminary data.</text>
</comment>
<proteinExistence type="predicted"/>
<feature type="domain" description="Acetophenone carboxylase-like C-terminal" evidence="1">
    <location>
        <begin position="4"/>
        <end position="139"/>
    </location>
</feature>
<dbReference type="AlphaFoldDB" id="A0A840SQE7"/>
<evidence type="ECO:0000259" key="1">
    <source>
        <dbReference type="Pfam" id="PF19278"/>
    </source>
</evidence>
<reference evidence="2 3" key="1">
    <citation type="submission" date="2020-08" db="EMBL/GenBank/DDBJ databases">
        <title>Genomic Encyclopedia of Type Strains, Phase IV (KMG-IV): sequencing the most valuable type-strain genomes for metagenomic binning, comparative biology and taxonomic classification.</title>
        <authorList>
            <person name="Goeker M."/>
        </authorList>
    </citation>
    <scope>NUCLEOTIDE SEQUENCE [LARGE SCALE GENOMIC DNA]</scope>
    <source>
        <strain evidence="2 3">DSM 101730</strain>
    </source>
</reference>
<accession>A0A840SQE7</accession>
<dbReference type="Proteomes" id="UP000549457">
    <property type="component" value="Unassembled WGS sequence"/>
</dbReference>
<protein>
    <submittedName>
        <fullName evidence="2">N-methylhydantoinase A/oxoprolinase/acetone carboxylase beta subunit</fullName>
    </submittedName>
</protein>
<dbReference type="GO" id="GO:0017168">
    <property type="term" value="F:5-oxoprolinase (ATP-hydrolyzing) activity"/>
    <property type="evidence" value="ECO:0007669"/>
    <property type="project" value="TreeGrafter"/>
</dbReference>
<dbReference type="InterPro" id="IPR045079">
    <property type="entry name" value="Oxoprolinase-like"/>
</dbReference>
<gene>
    <name evidence="2" type="ORF">HNP73_004246</name>
</gene>
<dbReference type="Pfam" id="PF19278">
    <property type="entry name" value="Hydant_A_C"/>
    <property type="match status" value="1"/>
</dbReference>